<evidence type="ECO:0000256" key="5">
    <source>
        <dbReference type="ARBA" id="ARBA00022844"/>
    </source>
</evidence>
<accession>A0AAU8AWR8</accession>
<dbReference type="Gene3D" id="2.60.169.10">
    <property type="entry name" value="Microviridae F protein"/>
    <property type="match status" value="1"/>
</dbReference>
<protein>
    <submittedName>
        <fullName evidence="6">Major capsid protein</fullName>
    </submittedName>
</protein>
<keyword evidence="5" id="KW-0946">Virion</keyword>
<sequence>MAHFTGLKSLQNHVHKSGHDLSAKNCFTAKVGELLPVWFDFGLPNSTYRFNIEYFTRTRPVQTSAYTRIREYFDFFAVPCDLIWKSFDSAVIQMGEKAPIQSKDLLTNLTVKGDLPYCSLLDLSNALYYAGGSSALGSSPKTVEGFGNIFGYNRGDVNHKLLSMLDYGNVVNKGDQFAGTTTNRWWNGSAAPSSEDLKIYSQKYNVNLAVNLFPLAAYQKIYQDFFRWSQWENADPTSYNFDWYQGSGNVFNTGISTAISSSSPYWKRDNLFSLRYANWNKDKFMGILPNSQFGDLAVVDLGTVSVSGSKVPVGAYDGVNSTGAFHQMQTFGESANNGSSASSKSTTIYPRDSDSISVRNGSPLWAVLGSSPDLNLKFSILALRQAEALQKWKEITQSVDTDYRDQIKAHFGVNVPQSESHMAKYIGGIARNLDISEIVNTNLPGEDYIVTGNEPQAYIYGKGVGSGQGSMTFNTGSGYYILMCIYHAVPLLDYSLSAPDGQNLATSVEDLPIPEFDNIGMESVPAVELMNSNLYSNVNSADKILGYNPRYYNWKTKIDRIHGAFTTTLKDWVAPVDDSFLYSLFGGSLSTYKGVTWPFFKVNPNTLDDIFAVKVDSTWNTDQLLVNANIGCYATRPLSADGVPY</sequence>
<evidence type="ECO:0000256" key="2">
    <source>
        <dbReference type="ARBA" id="ARBA00009963"/>
    </source>
</evidence>
<reference evidence="6" key="1">
    <citation type="submission" date="2024-03" db="EMBL/GenBank/DDBJ databases">
        <title>Diverse circular DNA viruses in blood, oral, and fecal samples of captive lemurs.</title>
        <authorList>
            <person name="Paietta E.N."/>
            <person name="Kraberger S."/>
            <person name="Lund M.C."/>
            <person name="Custer J.M."/>
            <person name="Vargas K.M."/>
            <person name="Ehmke E.E."/>
            <person name="Yoder A.D."/>
            <person name="Varsani A."/>
        </authorList>
    </citation>
    <scope>NUCLEOTIDE SEQUENCE</scope>
    <source>
        <strain evidence="6">Duke_23FS_22</strain>
    </source>
</reference>
<dbReference type="InterPro" id="IPR003514">
    <property type="entry name" value="Microviridae_protein_F"/>
</dbReference>
<dbReference type="SUPFAM" id="SSF88645">
    <property type="entry name" value="ssDNA viruses"/>
    <property type="match status" value="2"/>
</dbReference>
<dbReference type="InterPro" id="IPR037002">
    <property type="entry name" value="Microviridae_protein_F_sf"/>
</dbReference>
<proteinExistence type="inferred from homology"/>
<dbReference type="GO" id="GO:0005198">
    <property type="term" value="F:structural molecule activity"/>
    <property type="evidence" value="ECO:0007669"/>
    <property type="project" value="InterPro"/>
</dbReference>
<name>A0AAU8AWR8_9VIRU</name>
<keyword evidence="4" id="KW-0167">Capsid protein</keyword>
<evidence type="ECO:0000256" key="3">
    <source>
        <dbReference type="ARBA" id="ARBA00022431"/>
    </source>
</evidence>
<dbReference type="EMBL" id="PP511452">
    <property type="protein sequence ID" value="XCD04375.1"/>
    <property type="molecule type" value="Genomic_DNA"/>
</dbReference>
<comment type="subcellular location">
    <subcellularLocation>
        <location evidence="1">Virion</location>
    </subcellularLocation>
</comment>
<keyword evidence="3" id="KW-1140">T=1 icosahedral capsid protein</keyword>
<evidence type="ECO:0000313" key="6">
    <source>
        <dbReference type="EMBL" id="XCD04375.1"/>
    </source>
</evidence>
<evidence type="ECO:0000256" key="1">
    <source>
        <dbReference type="ARBA" id="ARBA00004328"/>
    </source>
</evidence>
<dbReference type="Pfam" id="PF02305">
    <property type="entry name" value="Phage_F"/>
    <property type="match status" value="1"/>
</dbReference>
<dbReference type="InterPro" id="IPR016184">
    <property type="entry name" value="Capsid/spike_ssDNA_virus"/>
</dbReference>
<dbReference type="GO" id="GO:0039615">
    <property type="term" value="C:T=1 icosahedral viral capsid"/>
    <property type="evidence" value="ECO:0007669"/>
    <property type="project" value="UniProtKB-KW"/>
</dbReference>
<comment type="similarity">
    <text evidence="2">Belongs to the microviridae F protein family.</text>
</comment>
<organism evidence="6">
    <name type="scientific">Dulem virus 245</name>
    <dbReference type="NCBI Taxonomy" id="3145722"/>
    <lineage>
        <taxon>Viruses</taxon>
        <taxon>Monodnaviria</taxon>
        <taxon>Sangervirae</taxon>
        <taxon>Phixviricota</taxon>
        <taxon>Malgrandaviricetes</taxon>
        <taxon>Petitvirales</taxon>
        <taxon>Microviridae</taxon>
        <taxon>Microvirus</taxon>
    </lineage>
</organism>
<evidence type="ECO:0000256" key="4">
    <source>
        <dbReference type="ARBA" id="ARBA00022561"/>
    </source>
</evidence>